<dbReference type="CDD" id="cd13401">
    <property type="entry name" value="Slt70-like"/>
    <property type="match status" value="1"/>
</dbReference>
<dbReference type="Pfam" id="PF01464">
    <property type="entry name" value="SLT"/>
    <property type="match status" value="1"/>
</dbReference>
<feature type="signal peptide" evidence="3">
    <location>
        <begin position="1"/>
        <end position="20"/>
    </location>
</feature>
<dbReference type="SUPFAM" id="SSF53955">
    <property type="entry name" value="Lysozyme-like"/>
    <property type="match status" value="1"/>
</dbReference>
<evidence type="ECO:0000256" key="2">
    <source>
        <dbReference type="ARBA" id="ARBA00022729"/>
    </source>
</evidence>
<dbReference type="OrthoDB" id="92254at2"/>
<dbReference type="InterPro" id="IPR023346">
    <property type="entry name" value="Lysozyme-like_dom_sf"/>
</dbReference>
<name>A0A0A8E5K5_9GAMM</name>
<dbReference type="InterPro" id="IPR008258">
    <property type="entry name" value="Transglycosylase_SLT_dom_1"/>
</dbReference>
<evidence type="ECO:0000313" key="5">
    <source>
        <dbReference type="EMBL" id="AJC49288.1"/>
    </source>
</evidence>
<evidence type="ECO:0000313" key="6">
    <source>
        <dbReference type="Proteomes" id="UP000031104"/>
    </source>
</evidence>
<dbReference type="RefSeq" id="WP_039125209.1">
    <property type="nucleotide sequence ID" value="NZ_CP010427.1"/>
</dbReference>
<dbReference type="GO" id="GO:0042597">
    <property type="term" value="C:periplasmic space"/>
    <property type="evidence" value="ECO:0007669"/>
    <property type="project" value="InterPro"/>
</dbReference>
<reference evidence="5 6" key="1">
    <citation type="submission" date="2014-12" db="EMBL/GenBank/DDBJ databases">
        <title>Complete genome sequence of Francisella guanzhouensis strain 08HL01032 isolated from air-conditioning system in China.</title>
        <authorList>
            <person name="Svensson D."/>
            <person name="Ohrman C."/>
            <person name="Backman S."/>
            <person name="Karlsson E."/>
            <person name="Nilsson E."/>
            <person name="Bystrom M."/>
            <person name="Larkeryd A."/>
            <person name="Stenberg P."/>
            <person name="Scholtz H.C."/>
            <person name="Forsman M."/>
            <person name="Sjodin A."/>
        </authorList>
    </citation>
    <scope>NUCLEOTIDE SEQUENCE [LARGE SCALE GENOMIC DNA]</scope>
    <source>
        <strain evidence="5 6">08HL01032</strain>
    </source>
</reference>
<proteinExistence type="inferred from homology"/>
<feature type="domain" description="Transglycosylase SLT" evidence="4">
    <location>
        <begin position="487"/>
        <end position="601"/>
    </location>
</feature>
<keyword evidence="2 3" id="KW-0732">Signal</keyword>
<organism evidence="5 6">
    <name type="scientific">Allofrancisella guangzhouensis</name>
    <dbReference type="NCBI Taxonomy" id="594679"/>
    <lineage>
        <taxon>Bacteria</taxon>
        <taxon>Pseudomonadati</taxon>
        <taxon>Pseudomonadota</taxon>
        <taxon>Gammaproteobacteria</taxon>
        <taxon>Thiotrichales</taxon>
        <taxon>Francisellaceae</taxon>
        <taxon>Allofrancisella</taxon>
    </lineage>
</organism>
<dbReference type="GO" id="GO:0004553">
    <property type="term" value="F:hydrolase activity, hydrolyzing O-glycosyl compounds"/>
    <property type="evidence" value="ECO:0007669"/>
    <property type="project" value="InterPro"/>
</dbReference>
<feature type="chain" id="PRO_5002035646" evidence="3">
    <location>
        <begin position="21"/>
        <end position="658"/>
    </location>
</feature>
<keyword evidence="6" id="KW-1185">Reference proteome</keyword>
<dbReference type="KEGG" id="fgu:SD28_06430"/>
<evidence type="ECO:0000256" key="3">
    <source>
        <dbReference type="SAM" id="SignalP"/>
    </source>
</evidence>
<accession>A0A0A8E5K5</accession>
<dbReference type="PANTHER" id="PTHR37423:SF5">
    <property type="entry name" value="SOLUBLE LYTIC MUREIN TRANSGLYCOSYLASE"/>
    <property type="match status" value="1"/>
</dbReference>
<sequence>MFKKKYITFFIIILCSVSIAYSLTKDQIQYSQQALKALEKKDYKSYYYLKSNLKDTSIYPYLQYKEISLEPSIFDQVTIDSYYNSNKDTYWLSQLSDNLATYYAKNHNWELFDKYYNGGLGVAGKCWSMQAQYEQGSKEKALNAYAQLWQNRVYMPSSCNEMQKYWDNYEHKAKDYIINKAYTLSFVGKFKDALWLLNTYVKNNEDYVNYITTWKQATVDPSKLDSFISKFHKYRNFNSIFVEISKGLIKKDLESYVKVWDSLKNKKYLSDKTKHQCISEVAISFARAQSPKAKQWLAKVDEKYLDTIFWEWLLRVDLYNGDFKGYLKTYSKLPKGSQQDDAWRYWLAYSYKQVGQEEKANQMFEQLATKPLEYYSFLAADELGKSYNYGDKPYDKLDNQNMNILLKDQTIQQAVDLYQIKQYTDSTGLWKWVIRNKLKNNQKDEIKKLAQLAANENMYYAAIFNMAVIGQYTNTDLLFPKAFISEVNKNADKYAIDKDLIFSIMRKESLFDIEAGSSAGAKGLMQVTIPTAEFIVKKYKLALVGDKTDSIDKQIFTPENNIKIGTANLFFLEGLFNKNIILSIAAYNAGPGNVAKWLNTKEVSAPIWIENIPFGETRHYVRKVLVYMIVYNNFVFKDKQQHISDFLGSKLSHKLSFR</sequence>
<dbReference type="InterPro" id="IPR008939">
    <property type="entry name" value="Lytic_TGlycosylase_superhlx_U"/>
</dbReference>
<dbReference type="HOGENOM" id="CLU_019016_0_1_6"/>
<dbReference type="Proteomes" id="UP000031104">
    <property type="component" value="Chromosome"/>
</dbReference>
<dbReference type="SUPFAM" id="SSF48435">
    <property type="entry name" value="Bacterial muramidases"/>
    <property type="match status" value="1"/>
</dbReference>
<evidence type="ECO:0000256" key="1">
    <source>
        <dbReference type="ARBA" id="ARBA00007734"/>
    </source>
</evidence>
<comment type="similarity">
    <text evidence="1">Belongs to the transglycosylase Slt family.</text>
</comment>
<dbReference type="Gene3D" id="1.25.20.10">
    <property type="entry name" value="Bacterial muramidases"/>
    <property type="match status" value="1"/>
</dbReference>
<dbReference type="STRING" id="594679.SD28_06430"/>
<evidence type="ECO:0000259" key="4">
    <source>
        <dbReference type="Pfam" id="PF01464"/>
    </source>
</evidence>
<dbReference type="PANTHER" id="PTHR37423">
    <property type="entry name" value="SOLUBLE LYTIC MUREIN TRANSGLYCOSYLASE-RELATED"/>
    <property type="match status" value="1"/>
</dbReference>
<dbReference type="Gene3D" id="1.10.530.10">
    <property type="match status" value="1"/>
</dbReference>
<gene>
    <name evidence="5" type="ORF">SD28_06430</name>
</gene>
<dbReference type="AlphaFoldDB" id="A0A0A8E5K5"/>
<dbReference type="EMBL" id="CP010427">
    <property type="protein sequence ID" value="AJC49288.1"/>
    <property type="molecule type" value="Genomic_DNA"/>
</dbReference>
<protein>
    <submittedName>
        <fullName evidence="5">Lytic murein transglycosylase</fullName>
    </submittedName>
</protein>